<keyword evidence="3" id="KW-0804">Transcription</keyword>
<dbReference type="OrthoDB" id="9799345at2"/>
<dbReference type="InterPro" id="IPR035418">
    <property type="entry name" value="AraC-bd_2"/>
</dbReference>
<dbReference type="KEGG" id="sqz:FQU76_01120"/>
<dbReference type="GO" id="GO:0003700">
    <property type="term" value="F:DNA-binding transcription factor activity"/>
    <property type="evidence" value="ECO:0007669"/>
    <property type="project" value="InterPro"/>
</dbReference>
<gene>
    <name evidence="5" type="ORF">FQU76_01120</name>
</gene>
<dbReference type="SMART" id="SM00342">
    <property type="entry name" value="HTH_ARAC"/>
    <property type="match status" value="1"/>
</dbReference>
<feature type="domain" description="HTH araC/xylS-type" evidence="4">
    <location>
        <begin position="214"/>
        <end position="315"/>
    </location>
</feature>
<dbReference type="PANTHER" id="PTHR43280">
    <property type="entry name" value="ARAC-FAMILY TRANSCRIPTIONAL REGULATOR"/>
    <property type="match status" value="1"/>
</dbReference>
<organism evidence="5 6">
    <name type="scientific">Streptomyces qinzhouensis</name>
    <dbReference type="NCBI Taxonomy" id="2599401"/>
    <lineage>
        <taxon>Bacteria</taxon>
        <taxon>Bacillati</taxon>
        <taxon>Actinomycetota</taxon>
        <taxon>Actinomycetes</taxon>
        <taxon>Kitasatosporales</taxon>
        <taxon>Streptomycetaceae</taxon>
        <taxon>Streptomyces</taxon>
    </lineage>
</organism>
<dbReference type="Pfam" id="PF12833">
    <property type="entry name" value="HTH_18"/>
    <property type="match status" value="1"/>
</dbReference>
<proteinExistence type="predicted"/>
<reference evidence="5 6" key="1">
    <citation type="submission" date="2019-07" db="EMBL/GenBank/DDBJ databases">
        <authorList>
            <person name="Zhu P."/>
        </authorList>
    </citation>
    <scope>NUCLEOTIDE SEQUENCE [LARGE SCALE GENOMIC DNA]</scope>
    <source>
        <strain evidence="5 6">SSL-25</strain>
    </source>
</reference>
<dbReference type="AlphaFoldDB" id="A0A5B8IB88"/>
<sequence>MRTFSSEDVLPAERFEWWAQFMSRESVAAHYATDHLGDFPAEFGVLDLGSARLVRMAHPAFRARRPLRLIRQSDREMFHLIVAGERPLRMSQRRTESGVFNRSLLLFDTSYAGEMEVTGEQVRSLSIQLPKAALSLPADKVSGLVARPLSYDAGMSTVLVRFLTTLADESVGLTPPETAALERVVVDLVSATVAQHLDVYADLPVETRRQALLARIDAFVDANLRDPQLTPAVIASHHHVSLRTLHELFRERRRTVAATIRHRRLERCREALADPRHERVPVHVVGARYGFTSAASFSRAFRSAYGITAVEFRQRSRETGTPTGPVRAGRV</sequence>
<keyword evidence="2" id="KW-0238">DNA-binding</keyword>
<dbReference type="SUPFAM" id="SSF46689">
    <property type="entry name" value="Homeodomain-like"/>
    <property type="match status" value="1"/>
</dbReference>
<dbReference type="PROSITE" id="PS01124">
    <property type="entry name" value="HTH_ARAC_FAMILY_2"/>
    <property type="match status" value="1"/>
</dbReference>
<dbReference type="Pfam" id="PF14525">
    <property type="entry name" value="AraC_binding_2"/>
    <property type="match status" value="1"/>
</dbReference>
<evidence type="ECO:0000256" key="1">
    <source>
        <dbReference type="ARBA" id="ARBA00023015"/>
    </source>
</evidence>
<evidence type="ECO:0000313" key="6">
    <source>
        <dbReference type="Proteomes" id="UP000320580"/>
    </source>
</evidence>
<dbReference type="GO" id="GO:0043565">
    <property type="term" value="F:sequence-specific DNA binding"/>
    <property type="evidence" value="ECO:0007669"/>
    <property type="project" value="InterPro"/>
</dbReference>
<protein>
    <submittedName>
        <fullName evidence="5">Helix-turn-helix domain-containing protein</fullName>
    </submittedName>
</protein>
<evidence type="ECO:0000256" key="2">
    <source>
        <dbReference type="ARBA" id="ARBA00023125"/>
    </source>
</evidence>
<accession>A0A5B8IB88</accession>
<dbReference type="RefSeq" id="WP_146478640.1">
    <property type="nucleotide sequence ID" value="NZ_CP042266.1"/>
</dbReference>
<dbReference type="Gene3D" id="1.10.10.60">
    <property type="entry name" value="Homeodomain-like"/>
    <property type="match status" value="1"/>
</dbReference>
<evidence type="ECO:0000259" key="4">
    <source>
        <dbReference type="PROSITE" id="PS01124"/>
    </source>
</evidence>
<dbReference type="InterPro" id="IPR018060">
    <property type="entry name" value="HTH_AraC"/>
</dbReference>
<keyword evidence="6" id="KW-1185">Reference proteome</keyword>
<evidence type="ECO:0000256" key="3">
    <source>
        <dbReference type="ARBA" id="ARBA00023163"/>
    </source>
</evidence>
<dbReference type="InterPro" id="IPR009057">
    <property type="entry name" value="Homeodomain-like_sf"/>
</dbReference>
<evidence type="ECO:0000313" key="5">
    <source>
        <dbReference type="EMBL" id="QDY75328.1"/>
    </source>
</evidence>
<dbReference type="Proteomes" id="UP000320580">
    <property type="component" value="Chromosome"/>
</dbReference>
<name>A0A5B8IB88_9ACTN</name>
<dbReference type="EMBL" id="CP042266">
    <property type="protein sequence ID" value="QDY75328.1"/>
    <property type="molecule type" value="Genomic_DNA"/>
</dbReference>
<keyword evidence="1" id="KW-0805">Transcription regulation</keyword>
<dbReference type="PANTHER" id="PTHR43280:SF31">
    <property type="entry name" value="TRANSCRIPTIONAL REGULATORY PROTEIN"/>
    <property type="match status" value="1"/>
</dbReference>